<proteinExistence type="predicted"/>
<dbReference type="Proteomes" id="UP000824190">
    <property type="component" value="Unassembled WGS sequence"/>
</dbReference>
<sequence>MTSAGEQYYQEQMERYLATVASATAEFREVMEKAQEQVREFAESDLGKRVLESLTEEQQAAVLGQSSEKPADVPPTPNGHLPASTSPRSGGVRRTGIFD</sequence>
<protein>
    <submittedName>
        <fullName evidence="2">Uncharacterized protein</fullName>
    </submittedName>
</protein>
<dbReference type="AlphaFoldDB" id="A0A9D1UKV2"/>
<evidence type="ECO:0000313" key="2">
    <source>
        <dbReference type="EMBL" id="HIW90346.1"/>
    </source>
</evidence>
<accession>A0A9D1UKV2</accession>
<organism evidence="2 3">
    <name type="scientific">Candidatus Corynebacterium avicola</name>
    <dbReference type="NCBI Taxonomy" id="2838527"/>
    <lineage>
        <taxon>Bacteria</taxon>
        <taxon>Bacillati</taxon>
        <taxon>Actinomycetota</taxon>
        <taxon>Actinomycetes</taxon>
        <taxon>Mycobacteriales</taxon>
        <taxon>Corynebacteriaceae</taxon>
        <taxon>Corynebacterium</taxon>
    </lineage>
</organism>
<reference evidence="2" key="2">
    <citation type="submission" date="2021-04" db="EMBL/GenBank/DDBJ databases">
        <authorList>
            <person name="Gilroy R."/>
        </authorList>
    </citation>
    <scope>NUCLEOTIDE SEQUENCE</scope>
    <source>
        <strain evidence="2">CHK32-1732</strain>
    </source>
</reference>
<gene>
    <name evidence="2" type="ORF">H9870_01565</name>
</gene>
<comment type="caution">
    <text evidence="2">The sequence shown here is derived from an EMBL/GenBank/DDBJ whole genome shotgun (WGS) entry which is preliminary data.</text>
</comment>
<dbReference type="EMBL" id="DXGC01000013">
    <property type="protein sequence ID" value="HIW90346.1"/>
    <property type="molecule type" value="Genomic_DNA"/>
</dbReference>
<feature type="region of interest" description="Disordered" evidence="1">
    <location>
        <begin position="57"/>
        <end position="99"/>
    </location>
</feature>
<reference evidence="2" key="1">
    <citation type="journal article" date="2021" name="PeerJ">
        <title>Extensive microbial diversity within the chicken gut microbiome revealed by metagenomics and culture.</title>
        <authorList>
            <person name="Gilroy R."/>
            <person name="Ravi A."/>
            <person name="Getino M."/>
            <person name="Pursley I."/>
            <person name="Horton D.L."/>
            <person name="Alikhan N.F."/>
            <person name="Baker D."/>
            <person name="Gharbi K."/>
            <person name="Hall N."/>
            <person name="Watson M."/>
            <person name="Adriaenssens E.M."/>
            <person name="Foster-Nyarko E."/>
            <person name="Jarju S."/>
            <person name="Secka A."/>
            <person name="Antonio M."/>
            <person name="Oren A."/>
            <person name="Chaudhuri R.R."/>
            <person name="La Ragione R."/>
            <person name="Hildebrand F."/>
            <person name="Pallen M.J."/>
        </authorList>
    </citation>
    <scope>NUCLEOTIDE SEQUENCE</scope>
    <source>
        <strain evidence="2">CHK32-1732</strain>
    </source>
</reference>
<evidence type="ECO:0000256" key="1">
    <source>
        <dbReference type="SAM" id="MobiDB-lite"/>
    </source>
</evidence>
<name>A0A9D1UKV2_9CORY</name>
<evidence type="ECO:0000313" key="3">
    <source>
        <dbReference type="Proteomes" id="UP000824190"/>
    </source>
</evidence>